<dbReference type="PANTHER" id="PTHR46696">
    <property type="entry name" value="P450, PUTATIVE (EUROFUNG)-RELATED"/>
    <property type="match status" value="1"/>
</dbReference>
<dbReference type="Pfam" id="PF00067">
    <property type="entry name" value="p450"/>
    <property type="match status" value="1"/>
</dbReference>
<dbReference type="Gene3D" id="1.10.630.10">
    <property type="entry name" value="Cytochrome P450"/>
    <property type="match status" value="1"/>
</dbReference>
<evidence type="ECO:0000256" key="1">
    <source>
        <dbReference type="ARBA" id="ARBA00010617"/>
    </source>
</evidence>
<evidence type="ECO:0000256" key="2">
    <source>
        <dbReference type="SAM" id="MobiDB-lite"/>
    </source>
</evidence>
<dbReference type="InterPro" id="IPR036396">
    <property type="entry name" value="Cyt_P450_sf"/>
</dbReference>
<evidence type="ECO:0000313" key="4">
    <source>
        <dbReference type="Proteomes" id="UP001499938"/>
    </source>
</evidence>
<evidence type="ECO:0000313" key="3">
    <source>
        <dbReference type="EMBL" id="GAA1807141.1"/>
    </source>
</evidence>
<dbReference type="RefSeq" id="WP_344088213.1">
    <property type="nucleotide sequence ID" value="NZ_BAAAPO010000053.1"/>
</dbReference>
<dbReference type="Proteomes" id="UP001499938">
    <property type="component" value="Unassembled WGS sequence"/>
</dbReference>
<comment type="similarity">
    <text evidence="1">Belongs to the cytochrome P450 family.</text>
</comment>
<reference evidence="4" key="1">
    <citation type="journal article" date="2019" name="Int. J. Syst. Evol. Microbiol.">
        <title>The Global Catalogue of Microorganisms (GCM) 10K type strain sequencing project: providing services to taxonomists for standard genome sequencing and annotation.</title>
        <authorList>
            <consortium name="The Broad Institute Genomics Platform"/>
            <consortium name="The Broad Institute Genome Sequencing Center for Infectious Disease"/>
            <person name="Wu L."/>
            <person name="Ma J."/>
        </authorList>
    </citation>
    <scope>NUCLEOTIDE SEQUENCE [LARGE SCALE GENOMIC DNA]</scope>
    <source>
        <strain evidence="4">JCM 15592</strain>
    </source>
</reference>
<sequence>MSVATGSRAPVAPIFSFPYLLNPGRTLAWLREHDPLHELPGTDLLVLTRYADCVAALNHPDLSAAGGQQERREVSGSPTSMLNSDGAEHARLRRPGAALLGPAAVRRAEPIISAGIADLLDGLGPQADLTPQIARPIATLALAAVLGIADLERFAQCAADVEPVLDPRPTPAAAATGQEAVARLHDFVGPLVDAAAPGTPLHTLARSAEITRTDALGIISLATIGGWGPLAELTTVAIHQLLNQPNWGAVAVDPTWRTGFAEDVTRWHTPIPFAARRALLDVELPSGTIPAGRQVLIHLGSADADPQHFADPDLIRSDRERPRDHVAYGSGAHFCLGAALIRGVLPIVLERFAVRFPAARLRGSALVWQPVAFPRRPFSAVVELAP</sequence>
<accession>A0ABP4Y8M4</accession>
<gene>
    <name evidence="3" type="ORF">GCM10009811_33330</name>
</gene>
<feature type="region of interest" description="Disordered" evidence="2">
    <location>
        <begin position="64"/>
        <end position="87"/>
    </location>
</feature>
<name>A0ABP4Y8M4_9MICO</name>
<protein>
    <submittedName>
        <fullName evidence="3">Cytochrome P450</fullName>
    </submittedName>
</protein>
<organism evidence="3 4">
    <name type="scientific">Nostocoides veronense</name>
    <dbReference type="NCBI Taxonomy" id="330836"/>
    <lineage>
        <taxon>Bacteria</taxon>
        <taxon>Bacillati</taxon>
        <taxon>Actinomycetota</taxon>
        <taxon>Actinomycetes</taxon>
        <taxon>Micrococcales</taxon>
        <taxon>Intrasporangiaceae</taxon>
        <taxon>Nostocoides</taxon>
    </lineage>
</organism>
<dbReference type="EMBL" id="BAAAPO010000053">
    <property type="protein sequence ID" value="GAA1807141.1"/>
    <property type="molecule type" value="Genomic_DNA"/>
</dbReference>
<keyword evidence="4" id="KW-1185">Reference proteome</keyword>
<dbReference type="InterPro" id="IPR001128">
    <property type="entry name" value="Cyt_P450"/>
</dbReference>
<dbReference type="PANTHER" id="PTHR46696:SF1">
    <property type="entry name" value="CYTOCHROME P450 YJIB-RELATED"/>
    <property type="match status" value="1"/>
</dbReference>
<comment type="caution">
    <text evidence="3">The sequence shown here is derived from an EMBL/GenBank/DDBJ whole genome shotgun (WGS) entry which is preliminary data.</text>
</comment>
<dbReference type="SUPFAM" id="SSF48264">
    <property type="entry name" value="Cytochrome P450"/>
    <property type="match status" value="1"/>
</dbReference>
<proteinExistence type="inferred from homology"/>